<evidence type="ECO:0000256" key="1">
    <source>
        <dbReference type="SAM" id="Phobius"/>
    </source>
</evidence>
<organism evidence="2 3">
    <name type="scientific">Methanohalarchaeum thermophilum</name>
    <dbReference type="NCBI Taxonomy" id="1903181"/>
    <lineage>
        <taxon>Archaea</taxon>
        <taxon>Methanobacteriati</taxon>
        <taxon>Methanobacteriota</taxon>
        <taxon>Methanonatronarchaeia</taxon>
        <taxon>Methanonatronarchaeales</taxon>
        <taxon>Methanonatronarchaeaceae</taxon>
        <taxon>Candidatus Methanohalarchaeum</taxon>
    </lineage>
</organism>
<evidence type="ECO:0000313" key="3">
    <source>
        <dbReference type="Proteomes" id="UP000185744"/>
    </source>
</evidence>
<name>A0A1Q6DU31_METT1</name>
<dbReference type="AlphaFoldDB" id="A0A1Q6DU31"/>
<dbReference type="Proteomes" id="UP000185744">
    <property type="component" value="Unassembled WGS sequence"/>
</dbReference>
<feature type="transmembrane region" description="Helical" evidence="1">
    <location>
        <begin position="144"/>
        <end position="166"/>
    </location>
</feature>
<dbReference type="PANTHER" id="PTHR31303:SF1">
    <property type="entry name" value="CTP-DEPENDENT DIACYLGLYCEROL KINASE 1"/>
    <property type="match status" value="1"/>
</dbReference>
<feature type="transmembrane region" description="Helical" evidence="1">
    <location>
        <begin position="87"/>
        <end position="115"/>
    </location>
</feature>
<sequence length="200" mass="22380">MKKLEVRRQLVHLSLGLVLVILLYSGFLKYIGHFFPIYFLKSEARPIFLIFIFGFLLSILSRRFALPIIKWFLAKFERKNEEPGRGALYGALGSFLVINFFSNQIALASIIILAIGDSLSHLIGKNYGKISNPLKPDKKIEGSFIGFLGGFLGAIFFVSTIEAFIASFTAMSLESFDLIIDDNLSIPIIAALAIQIIHYL</sequence>
<keyword evidence="2" id="KW-0418">Kinase</keyword>
<dbReference type="STRING" id="1903181.BTN85_0342"/>
<evidence type="ECO:0000313" key="2">
    <source>
        <dbReference type="EMBL" id="OKY77866.1"/>
    </source>
</evidence>
<keyword evidence="2" id="KW-0808">Transferase</keyword>
<keyword evidence="1" id="KW-0472">Membrane</keyword>
<dbReference type="PANTHER" id="PTHR31303">
    <property type="entry name" value="CTP-DEPENDENT DIACYLGLYCEROL KINASE 1"/>
    <property type="match status" value="1"/>
</dbReference>
<feature type="transmembrane region" description="Helical" evidence="1">
    <location>
        <begin position="47"/>
        <end position="66"/>
    </location>
</feature>
<accession>A0A1Q6DU31</accession>
<keyword evidence="3" id="KW-1185">Reference proteome</keyword>
<dbReference type="InterPro" id="IPR037997">
    <property type="entry name" value="Dgk1-like"/>
</dbReference>
<proteinExistence type="predicted"/>
<dbReference type="EMBL" id="MSDW01000001">
    <property type="protein sequence ID" value="OKY77866.1"/>
    <property type="molecule type" value="Genomic_DNA"/>
</dbReference>
<gene>
    <name evidence="2" type="ORF">BTN85_0342</name>
</gene>
<keyword evidence="1" id="KW-1133">Transmembrane helix</keyword>
<keyword evidence="1" id="KW-0812">Transmembrane</keyword>
<protein>
    <submittedName>
        <fullName evidence="2">Dolichol kinase Sec59</fullName>
    </submittedName>
</protein>
<comment type="caution">
    <text evidence="2">The sequence shown here is derived from an EMBL/GenBank/DDBJ whole genome shotgun (WGS) entry which is preliminary data.</text>
</comment>
<dbReference type="GO" id="GO:0004143">
    <property type="term" value="F:ATP-dependent diacylglycerol kinase activity"/>
    <property type="evidence" value="ECO:0007669"/>
    <property type="project" value="InterPro"/>
</dbReference>
<feature type="transmembrane region" description="Helical" evidence="1">
    <location>
        <begin position="12"/>
        <end position="35"/>
    </location>
</feature>
<dbReference type="InParanoid" id="A0A1Q6DU31"/>
<reference evidence="2" key="1">
    <citation type="submission" date="2016-12" db="EMBL/GenBank/DDBJ databases">
        <title>Discovery of methanogenic haloarchaea.</title>
        <authorList>
            <person name="Sorokin D.Y."/>
            <person name="Makarova K.S."/>
            <person name="Abbas B."/>
            <person name="Ferrer M."/>
            <person name="Golyshin P.N."/>
        </authorList>
    </citation>
    <scope>NUCLEOTIDE SEQUENCE [LARGE SCALE GENOMIC DNA]</scope>
    <source>
        <strain evidence="2">HMET1</strain>
    </source>
</reference>